<dbReference type="GO" id="GO:0005829">
    <property type="term" value="C:cytosol"/>
    <property type="evidence" value="ECO:0007669"/>
    <property type="project" value="UniProtKB-SubCell"/>
</dbReference>
<keyword evidence="13" id="KW-0756">Sterol biosynthesis</keyword>
<evidence type="ECO:0000256" key="10">
    <source>
        <dbReference type="ARBA" id="ARBA00022778"/>
    </source>
</evidence>
<keyword evidence="10" id="KW-0152">Cholesterol biosynthesis</keyword>
<dbReference type="PIRSF" id="PIRSF036639">
    <property type="entry name" value="PMK_anim"/>
    <property type="match status" value="1"/>
</dbReference>
<evidence type="ECO:0000256" key="12">
    <source>
        <dbReference type="ARBA" id="ARBA00022955"/>
    </source>
</evidence>
<evidence type="ECO:0000256" key="14">
    <source>
        <dbReference type="ARBA" id="ARBA00023098"/>
    </source>
</evidence>
<evidence type="ECO:0000256" key="13">
    <source>
        <dbReference type="ARBA" id="ARBA00023011"/>
    </source>
</evidence>
<evidence type="ECO:0000256" key="15">
    <source>
        <dbReference type="ARBA" id="ARBA00023166"/>
    </source>
</evidence>
<evidence type="ECO:0000256" key="7">
    <source>
        <dbReference type="ARBA" id="ARBA00022679"/>
    </source>
</evidence>
<sequence>MTQPKIIFLFSGKRKSGKDFISEKLLSRISSRFPPPCATIIRLSAPLKHEYASQHGLDYTELLTASQYKEQHRHDMIKWGEQVRARDPSYFIIRAVHLAKGESFPVWIVSDMRRRSDLQYFRTNYPNECVTVRVSASPDARVNRGWKFTKGVDDAASECDLDDVCAWDHDIDTSHGDEATTSALIGQLLQRCRDVGVVVT</sequence>
<dbReference type="Gene3D" id="3.40.50.300">
    <property type="entry name" value="P-loop containing nucleotide triphosphate hydrolases"/>
    <property type="match status" value="1"/>
</dbReference>
<keyword evidence="14" id="KW-0443">Lipid metabolism</keyword>
<keyword evidence="8 18" id="KW-0547">Nucleotide-binding</keyword>
<dbReference type="FunFam" id="3.40.50.300:FF:001026">
    <property type="entry name" value="Phosphomevalonate kinase"/>
    <property type="match status" value="1"/>
</dbReference>
<dbReference type="GO" id="GO:0005524">
    <property type="term" value="F:ATP binding"/>
    <property type="evidence" value="ECO:0007669"/>
    <property type="project" value="UniProtKB-KW"/>
</dbReference>
<keyword evidence="6" id="KW-0153">Cholesterol metabolism</keyword>
<keyword evidence="12" id="KW-0752">Steroid biosynthesis</keyword>
<evidence type="ECO:0000256" key="5">
    <source>
        <dbReference type="ARBA" id="ARBA00022516"/>
    </source>
</evidence>
<feature type="binding site" evidence="18">
    <location>
        <begin position="13"/>
        <end position="19"/>
    </location>
    <ligand>
        <name>ATP</name>
        <dbReference type="ChEBI" id="CHEBI:30616"/>
    </ligand>
</feature>
<evidence type="ECO:0000256" key="4">
    <source>
        <dbReference type="ARBA" id="ARBA00022490"/>
    </source>
</evidence>
<dbReference type="PANTHER" id="PTHR13101">
    <property type="entry name" value="PHOSPHOMEVALONATE KINASE"/>
    <property type="match status" value="1"/>
</dbReference>
<reference evidence="20" key="1">
    <citation type="submission" date="2025-08" db="UniProtKB">
        <authorList>
            <consortium name="RefSeq"/>
        </authorList>
    </citation>
    <scope>IDENTIFICATION</scope>
    <source>
        <tissue evidence="20">Whole organism</tissue>
    </source>
</reference>
<dbReference type="Pfam" id="PF04275">
    <property type="entry name" value="P-mevalo_kinase"/>
    <property type="match status" value="1"/>
</dbReference>
<evidence type="ECO:0000256" key="11">
    <source>
        <dbReference type="ARBA" id="ARBA00022840"/>
    </source>
</evidence>
<feature type="binding site" evidence="18">
    <location>
        <position position="175"/>
    </location>
    <ligand>
        <name>ATP</name>
        <dbReference type="ChEBI" id="CHEBI:30616"/>
    </ligand>
</feature>
<gene>
    <name evidence="20" type="primary">LOC108675332</name>
</gene>
<dbReference type="GO" id="GO:0006695">
    <property type="term" value="P:cholesterol biosynthetic process"/>
    <property type="evidence" value="ECO:0007669"/>
    <property type="project" value="UniProtKB-KW"/>
</dbReference>
<accession>A0A979FKN6</accession>
<dbReference type="OrthoDB" id="2401875at2759"/>
<evidence type="ECO:0000313" key="20">
    <source>
        <dbReference type="RefSeq" id="XP_047737573.1"/>
    </source>
</evidence>
<dbReference type="AlphaFoldDB" id="A0A979FKN6"/>
<evidence type="ECO:0000256" key="17">
    <source>
        <dbReference type="ARBA" id="ARBA00034549"/>
    </source>
</evidence>
<keyword evidence="9" id="KW-0418">Kinase</keyword>
<keyword evidence="16" id="KW-0753">Steroid metabolism</keyword>
<evidence type="ECO:0000256" key="3">
    <source>
        <dbReference type="ARBA" id="ARBA00012958"/>
    </source>
</evidence>
<keyword evidence="11 18" id="KW-0067">ATP-binding</keyword>
<dbReference type="NCBIfam" id="TIGR01223">
    <property type="entry name" value="Pmev_kin_anim"/>
    <property type="match status" value="1"/>
</dbReference>
<dbReference type="GO" id="GO:0019287">
    <property type="term" value="P:isopentenyl diphosphate biosynthetic process, mevalonate pathway"/>
    <property type="evidence" value="ECO:0007669"/>
    <property type="project" value="TreeGrafter"/>
</dbReference>
<organism evidence="19 20">
    <name type="scientific">Hyalella azteca</name>
    <name type="common">Amphipod</name>
    <dbReference type="NCBI Taxonomy" id="294128"/>
    <lineage>
        <taxon>Eukaryota</taxon>
        <taxon>Metazoa</taxon>
        <taxon>Ecdysozoa</taxon>
        <taxon>Arthropoda</taxon>
        <taxon>Crustacea</taxon>
        <taxon>Multicrustacea</taxon>
        <taxon>Malacostraca</taxon>
        <taxon>Eumalacostraca</taxon>
        <taxon>Peracarida</taxon>
        <taxon>Amphipoda</taxon>
        <taxon>Senticaudata</taxon>
        <taxon>Talitrida</taxon>
        <taxon>Talitroidea</taxon>
        <taxon>Hyalellidae</taxon>
        <taxon>Hyalella</taxon>
    </lineage>
</organism>
<proteinExistence type="predicted"/>
<keyword evidence="15" id="KW-1207">Sterol metabolism</keyword>
<comment type="pathway">
    <text evidence="2">Isoprenoid biosynthesis; isopentenyl diphosphate biosynthesis via mevalonate pathway; isopentenyl diphosphate from (R)-mevalonate: step 2/3.</text>
</comment>
<dbReference type="GeneID" id="108675332"/>
<keyword evidence="5" id="KW-0444">Lipid biosynthesis</keyword>
<evidence type="ECO:0000313" key="19">
    <source>
        <dbReference type="Proteomes" id="UP000694843"/>
    </source>
</evidence>
<evidence type="ECO:0000256" key="18">
    <source>
        <dbReference type="PIRSR" id="PIRSR036639-1"/>
    </source>
</evidence>
<feature type="binding site" evidence="18">
    <location>
        <position position="144"/>
    </location>
    <ligand>
        <name>ATP</name>
        <dbReference type="ChEBI" id="CHEBI:30616"/>
    </ligand>
</feature>
<dbReference type="InterPro" id="IPR027417">
    <property type="entry name" value="P-loop_NTPase"/>
</dbReference>
<dbReference type="GO" id="GO:0004631">
    <property type="term" value="F:phosphomevalonate kinase activity"/>
    <property type="evidence" value="ECO:0007669"/>
    <property type="project" value="UniProtKB-EC"/>
</dbReference>
<keyword evidence="19" id="KW-1185">Reference proteome</keyword>
<evidence type="ECO:0000256" key="1">
    <source>
        <dbReference type="ARBA" id="ARBA00004514"/>
    </source>
</evidence>
<evidence type="ECO:0000256" key="8">
    <source>
        <dbReference type="ARBA" id="ARBA00022741"/>
    </source>
</evidence>
<evidence type="ECO:0000256" key="9">
    <source>
        <dbReference type="ARBA" id="ARBA00022777"/>
    </source>
</evidence>
<dbReference type="InterPro" id="IPR005919">
    <property type="entry name" value="Pmev_kin_anim"/>
</dbReference>
<keyword evidence="4" id="KW-0963">Cytoplasm</keyword>
<evidence type="ECO:0000256" key="6">
    <source>
        <dbReference type="ARBA" id="ARBA00022548"/>
    </source>
</evidence>
<dbReference type="RefSeq" id="XP_047737573.1">
    <property type="nucleotide sequence ID" value="XM_047881617.1"/>
</dbReference>
<dbReference type="OMA" id="QKRGWVY"/>
<name>A0A979FKN6_HYAAZ</name>
<evidence type="ECO:0000256" key="16">
    <source>
        <dbReference type="ARBA" id="ARBA00023221"/>
    </source>
</evidence>
<dbReference type="EC" id="2.7.4.2" evidence="3"/>
<keyword evidence="7" id="KW-0808">Transferase</keyword>
<dbReference type="PANTHER" id="PTHR13101:SF1">
    <property type="entry name" value="PHOSPHOMEVALONATE KINASE"/>
    <property type="match status" value="1"/>
</dbReference>
<protein>
    <recommendedName>
        <fullName evidence="17">Phosphomevalonate kinase</fullName>
        <ecNumber evidence="3">2.7.4.2</ecNumber>
    </recommendedName>
</protein>
<evidence type="ECO:0000256" key="2">
    <source>
        <dbReference type="ARBA" id="ARBA00005017"/>
    </source>
</evidence>
<dbReference type="Proteomes" id="UP000694843">
    <property type="component" value="Unplaced"/>
</dbReference>
<comment type="subcellular location">
    <subcellularLocation>
        <location evidence="1">Cytoplasm</location>
        <location evidence="1">Cytosol</location>
    </subcellularLocation>
</comment>